<gene>
    <name evidence="1" type="primary">hutG</name>
    <name evidence="1" type="ORF">CE139_04655</name>
</gene>
<sequence length="267" mass="30054">MSDALKFTRGQVPLLISMPHPGTRLTRAVEQGLVPAGHALTDTDWHIPKLYAMAEKLGASRLEAVYSRYVIDLNRPDDDVPLYASATTGLFPDVLFDGSPLFLDGQAPDATARRQALEEIWRPYHQTLVMELQRLRETFGYALLWDAHSICSRIPRLFDGQLPDLNFGTFDGASCDPELTSRLQAVADSQRHLTHVFNGRFKGGFITRQYGAPDQHIHAVQLELAQCTYMDEAPPFSYREDRAAPTQDVLRQLLEAALAWGQERYGR</sequence>
<organism evidence="1 2">
    <name type="scientific">Pseudomonas oryzihabitans</name>
    <dbReference type="NCBI Taxonomy" id="47885"/>
    <lineage>
        <taxon>Bacteria</taxon>
        <taxon>Pseudomonadati</taxon>
        <taxon>Pseudomonadota</taxon>
        <taxon>Gammaproteobacteria</taxon>
        <taxon>Pseudomonadales</taxon>
        <taxon>Pseudomonadaceae</taxon>
        <taxon>Pseudomonas</taxon>
    </lineage>
</organism>
<dbReference type="AlphaFoldDB" id="A0A2Z5A514"/>
<dbReference type="Pfam" id="PF05013">
    <property type="entry name" value="FGase"/>
    <property type="match status" value="1"/>
</dbReference>
<reference evidence="1 2" key="1">
    <citation type="submission" date="2017-06" db="EMBL/GenBank/DDBJ databases">
        <title>Evolution towards high GC content and high-temperature stress adaptation in endophytic Pseudomonas oryzihabitans impacted its plant-growth promoting traits.</title>
        <authorList>
            <person name="Nascimento F.X."/>
        </authorList>
    </citation>
    <scope>NUCLEOTIDE SEQUENCE [LARGE SCALE GENOMIC DNA]</scope>
    <source>
        <strain evidence="1 2">MS8</strain>
    </source>
</reference>
<proteinExistence type="predicted"/>
<dbReference type="InterPro" id="IPR007709">
    <property type="entry name" value="N-FG_amidohydro"/>
</dbReference>
<dbReference type="RefSeq" id="WP_208693744.1">
    <property type="nucleotide sequence ID" value="NZ_CP022198.1"/>
</dbReference>
<dbReference type="Gene3D" id="3.40.630.40">
    <property type="entry name" value="Zn-dependent exopeptidases"/>
    <property type="match status" value="1"/>
</dbReference>
<dbReference type="SUPFAM" id="SSF53187">
    <property type="entry name" value="Zn-dependent exopeptidases"/>
    <property type="match status" value="1"/>
</dbReference>
<evidence type="ECO:0000313" key="1">
    <source>
        <dbReference type="EMBL" id="AXA65122.1"/>
    </source>
</evidence>
<dbReference type="Proteomes" id="UP000250579">
    <property type="component" value="Chromosome"/>
</dbReference>
<accession>A0A2Z5A514</accession>
<dbReference type="NCBIfam" id="TIGR02017">
    <property type="entry name" value="hutG_amidohyd"/>
    <property type="match status" value="1"/>
</dbReference>
<protein>
    <submittedName>
        <fullName evidence="1">N-formylglutamate deformylase</fullName>
    </submittedName>
</protein>
<name>A0A2Z5A514_9PSED</name>
<dbReference type="EMBL" id="CP022198">
    <property type="protein sequence ID" value="AXA65122.1"/>
    <property type="molecule type" value="Genomic_DNA"/>
</dbReference>
<evidence type="ECO:0000313" key="2">
    <source>
        <dbReference type="Proteomes" id="UP000250579"/>
    </source>
</evidence>
<dbReference type="InterPro" id="IPR010247">
    <property type="entry name" value="HutG_amidohyd"/>
</dbReference>